<dbReference type="EMBL" id="SIRT01000006">
    <property type="protein sequence ID" value="TBN03587.1"/>
    <property type="molecule type" value="Genomic_DNA"/>
</dbReference>
<dbReference type="PANTHER" id="PTHR30413">
    <property type="entry name" value="INNER MEMBRANE TRANSPORT PERMEASE"/>
    <property type="match status" value="1"/>
</dbReference>
<comment type="subcellular location">
    <subcellularLocation>
        <location evidence="1">Cell inner membrane</location>
        <topology evidence="1">Multi-pass membrane protein</topology>
    </subcellularLocation>
    <subcellularLocation>
        <location evidence="9">Cell membrane</location>
        <topology evidence="9">Multi-pass membrane protein</topology>
    </subcellularLocation>
</comment>
<dbReference type="PANTHER" id="PTHR30413:SF8">
    <property type="entry name" value="TRANSPORT PERMEASE PROTEIN"/>
    <property type="match status" value="1"/>
</dbReference>
<dbReference type="RefSeq" id="WP_130964155.1">
    <property type="nucleotide sequence ID" value="NZ_SIRT01000006.1"/>
</dbReference>
<evidence type="ECO:0000256" key="1">
    <source>
        <dbReference type="ARBA" id="ARBA00004429"/>
    </source>
</evidence>
<evidence type="ECO:0000256" key="2">
    <source>
        <dbReference type="ARBA" id="ARBA00007783"/>
    </source>
</evidence>
<evidence type="ECO:0000256" key="7">
    <source>
        <dbReference type="ARBA" id="ARBA00022989"/>
    </source>
</evidence>
<feature type="transmembrane region" description="Helical" evidence="9">
    <location>
        <begin position="55"/>
        <end position="75"/>
    </location>
</feature>
<feature type="domain" description="ABC transmembrane type-2" evidence="10">
    <location>
        <begin position="52"/>
        <end position="290"/>
    </location>
</feature>
<evidence type="ECO:0000313" key="11">
    <source>
        <dbReference type="EMBL" id="TBN03587.1"/>
    </source>
</evidence>
<comment type="caution">
    <text evidence="11">The sequence shown here is derived from an EMBL/GenBank/DDBJ whole genome shotgun (WGS) entry which is preliminary data.</text>
</comment>
<protein>
    <recommendedName>
        <fullName evidence="9">Transport permease protein</fullName>
    </recommendedName>
</protein>
<dbReference type="OrthoDB" id="9786910at2"/>
<sequence length="298" mass="34212">MKNENSNSEWLYTISPKGKFVDFNFKEIWRYRDLLFLFVKRDVITLYKQTVLGPLWYLIQPLITSVIFTIIFNGIANIDVGSNVHPFLFNLAGVTIWNYFAECLKGTSDSFKKNQNIFSKVYFPRVIMPITVVISGLLKFVIQFLIFICFYLFFAFRDKAGTIDFSALVLFPFLVLLMGLLGLGLGMIISSMTTKYRDLTFLVSFGIQLLMYISAVMYPIQDAVEKIENNFPKSASYINPLIENNPLAHIVETFRFIFFSQGEFSTQGILITLVVTMGITLFGLVIFNKTERSFIDTV</sequence>
<evidence type="ECO:0000256" key="3">
    <source>
        <dbReference type="ARBA" id="ARBA00022448"/>
    </source>
</evidence>
<evidence type="ECO:0000256" key="6">
    <source>
        <dbReference type="ARBA" id="ARBA00022692"/>
    </source>
</evidence>
<comment type="similarity">
    <text evidence="2 9">Belongs to the ABC-2 integral membrane protein family.</text>
</comment>
<keyword evidence="7 9" id="KW-1133">Transmembrane helix</keyword>
<dbReference type="GO" id="GO:0005886">
    <property type="term" value="C:plasma membrane"/>
    <property type="evidence" value="ECO:0007669"/>
    <property type="project" value="UniProtKB-SubCell"/>
</dbReference>
<keyword evidence="12" id="KW-1185">Reference proteome</keyword>
<proteinExistence type="inferred from homology"/>
<keyword evidence="8 9" id="KW-0472">Membrane</keyword>
<evidence type="ECO:0000313" key="12">
    <source>
        <dbReference type="Proteomes" id="UP000291142"/>
    </source>
</evidence>
<feature type="transmembrane region" description="Helical" evidence="9">
    <location>
        <begin position="201"/>
        <end position="220"/>
    </location>
</feature>
<dbReference type="GO" id="GO:0140359">
    <property type="term" value="F:ABC-type transporter activity"/>
    <property type="evidence" value="ECO:0007669"/>
    <property type="project" value="InterPro"/>
</dbReference>
<keyword evidence="6 9" id="KW-0812">Transmembrane</keyword>
<feature type="transmembrane region" description="Helical" evidence="9">
    <location>
        <begin position="87"/>
        <end position="105"/>
    </location>
</feature>
<organism evidence="11 12">
    <name type="scientific">Hyunsoonleella flava</name>
    <dbReference type="NCBI Taxonomy" id="2527939"/>
    <lineage>
        <taxon>Bacteria</taxon>
        <taxon>Pseudomonadati</taxon>
        <taxon>Bacteroidota</taxon>
        <taxon>Flavobacteriia</taxon>
        <taxon>Flavobacteriales</taxon>
        <taxon>Flavobacteriaceae</taxon>
    </lineage>
</organism>
<keyword evidence="4 9" id="KW-1003">Cell membrane</keyword>
<keyword evidence="3 9" id="KW-0813">Transport</keyword>
<feature type="transmembrane region" description="Helical" evidence="9">
    <location>
        <begin position="126"/>
        <end position="153"/>
    </location>
</feature>
<dbReference type="PROSITE" id="PS51012">
    <property type="entry name" value="ABC_TM2"/>
    <property type="match status" value="1"/>
</dbReference>
<dbReference type="GO" id="GO:0015920">
    <property type="term" value="P:lipopolysaccharide transport"/>
    <property type="evidence" value="ECO:0007669"/>
    <property type="project" value="TreeGrafter"/>
</dbReference>
<evidence type="ECO:0000256" key="9">
    <source>
        <dbReference type="RuleBase" id="RU361157"/>
    </source>
</evidence>
<evidence type="ECO:0000256" key="4">
    <source>
        <dbReference type="ARBA" id="ARBA00022475"/>
    </source>
</evidence>
<accession>A0A4Q9FIV1</accession>
<feature type="transmembrane region" description="Helical" evidence="9">
    <location>
        <begin position="268"/>
        <end position="287"/>
    </location>
</feature>
<dbReference type="InterPro" id="IPR013525">
    <property type="entry name" value="ABC2_TM"/>
</dbReference>
<evidence type="ECO:0000256" key="8">
    <source>
        <dbReference type="ARBA" id="ARBA00023136"/>
    </source>
</evidence>
<feature type="transmembrane region" description="Helical" evidence="9">
    <location>
        <begin position="165"/>
        <end position="189"/>
    </location>
</feature>
<dbReference type="InterPro" id="IPR047817">
    <property type="entry name" value="ABC2_TM_bact-type"/>
</dbReference>
<keyword evidence="5" id="KW-0997">Cell inner membrane</keyword>
<reference evidence="11 12" key="1">
    <citation type="submission" date="2019-02" db="EMBL/GenBank/DDBJ databases">
        <title>Hyunsoonleella sp., isolated from marine sediment.</title>
        <authorList>
            <person name="Liu B.-T."/>
        </authorList>
    </citation>
    <scope>NUCLEOTIDE SEQUENCE [LARGE SCALE GENOMIC DNA]</scope>
    <source>
        <strain evidence="11 12">T58</strain>
    </source>
</reference>
<name>A0A4Q9FIV1_9FLAO</name>
<evidence type="ECO:0000256" key="5">
    <source>
        <dbReference type="ARBA" id="ARBA00022519"/>
    </source>
</evidence>
<gene>
    <name evidence="11" type="ORF">EYD45_08700</name>
</gene>
<dbReference type="Pfam" id="PF01061">
    <property type="entry name" value="ABC2_membrane"/>
    <property type="match status" value="1"/>
</dbReference>
<dbReference type="Proteomes" id="UP000291142">
    <property type="component" value="Unassembled WGS sequence"/>
</dbReference>
<evidence type="ECO:0000259" key="10">
    <source>
        <dbReference type="PROSITE" id="PS51012"/>
    </source>
</evidence>
<dbReference type="AlphaFoldDB" id="A0A4Q9FIV1"/>